<reference evidence="1" key="1">
    <citation type="submission" date="2018-05" db="EMBL/GenBank/DDBJ databases">
        <authorList>
            <person name="Lanie J.A."/>
            <person name="Ng W.-L."/>
            <person name="Kazmierczak K.M."/>
            <person name="Andrzejewski T.M."/>
            <person name="Davidsen T.M."/>
            <person name="Wayne K.J."/>
            <person name="Tettelin H."/>
            <person name="Glass J.I."/>
            <person name="Rusch D."/>
            <person name="Podicherti R."/>
            <person name="Tsui H.-C.T."/>
            <person name="Winkler M.E."/>
        </authorList>
    </citation>
    <scope>NUCLEOTIDE SEQUENCE</scope>
</reference>
<sequence length="72" mass="8049">GYGKGSLLIADGHLFIIGEEGQLGLVEATPETFREKRKSQIFNGRCWTVPLIADGRIYARDEKEIVCLNINQ</sequence>
<name>A0A383DL33_9ZZZZ</name>
<accession>A0A383DL33</accession>
<dbReference type="AlphaFoldDB" id="A0A383DL33"/>
<gene>
    <name evidence="1" type="ORF">METZ01_LOCUS498050</name>
</gene>
<dbReference type="EMBL" id="UINC01218250">
    <property type="protein sequence ID" value="SVE45196.1"/>
    <property type="molecule type" value="Genomic_DNA"/>
</dbReference>
<organism evidence="1">
    <name type="scientific">marine metagenome</name>
    <dbReference type="NCBI Taxonomy" id="408172"/>
    <lineage>
        <taxon>unclassified sequences</taxon>
        <taxon>metagenomes</taxon>
        <taxon>ecological metagenomes</taxon>
    </lineage>
</organism>
<feature type="non-terminal residue" evidence="1">
    <location>
        <position position="1"/>
    </location>
</feature>
<proteinExistence type="predicted"/>
<protein>
    <submittedName>
        <fullName evidence="1">Uncharacterized protein</fullName>
    </submittedName>
</protein>
<evidence type="ECO:0000313" key="1">
    <source>
        <dbReference type="EMBL" id="SVE45196.1"/>
    </source>
</evidence>